<dbReference type="GO" id="GO:0032968">
    <property type="term" value="P:positive regulation of transcription elongation by RNA polymerase II"/>
    <property type="evidence" value="ECO:0007669"/>
    <property type="project" value="InterPro"/>
</dbReference>
<feature type="compositionally biased region" description="Low complexity" evidence="7">
    <location>
        <begin position="506"/>
        <end position="521"/>
    </location>
</feature>
<comment type="subcellular location">
    <subcellularLocation>
        <location evidence="1">Nucleus</location>
    </subcellularLocation>
</comment>
<evidence type="ECO:0000256" key="2">
    <source>
        <dbReference type="ARBA" id="ARBA00005249"/>
    </source>
</evidence>
<evidence type="ECO:0000256" key="3">
    <source>
        <dbReference type="ARBA" id="ARBA00023015"/>
    </source>
</evidence>
<dbReference type="GO" id="GO:0006367">
    <property type="term" value="P:transcription initiation at RNA polymerase II promoter"/>
    <property type="evidence" value="ECO:0007669"/>
    <property type="project" value="InterPro"/>
</dbReference>
<dbReference type="AlphaFoldDB" id="A0A137PA58"/>
<evidence type="ECO:0000256" key="1">
    <source>
        <dbReference type="ARBA" id="ARBA00004123"/>
    </source>
</evidence>
<dbReference type="PANTHER" id="PTHR13011:SF0">
    <property type="entry name" value="GENERAL TRANSCRIPTION FACTOR IIF SUBUNIT 1"/>
    <property type="match status" value="1"/>
</dbReference>
<accession>A0A137PA58</accession>
<feature type="compositionally biased region" description="Polar residues" evidence="7">
    <location>
        <begin position="522"/>
        <end position="534"/>
    </location>
</feature>
<feature type="region of interest" description="Disordered" evidence="7">
    <location>
        <begin position="46"/>
        <end position="67"/>
    </location>
</feature>
<feature type="compositionally biased region" description="Basic and acidic residues" evidence="7">
    <location>
        <begin position="317"/>
        <end position="326"/>
    </location>
</feature>
<keyword evidence="6" id="KW-0539">Nucleus</keyword>
<evidence type="ECO:0000313" key="9">
    <source>
        <dbReference type="Proteomes" id="UP000070444"/>
    </source>
</evidence>
<dbReference type="InterPro" id="IPR011039">
    <property type="entry name" value="TFIIF_interaction"/>
</dbReference>
<evidence type="ECO:0000256" key="5">
    <source>
        <dbReference type="ARBA" id="ARBA00023163"/>
    </source>
</evidence>
<feature type="compositionally biased region" description="Basic residues" evidence="7">
    <location>
        <begin position="344"/>
        <end position="363"/>
    </location>
</feature>
<feature type="compositionally biased region" description="Low complexity" evidence="7">
    <location>
        <begin position="430"/>
        <end position="469"/>
    </location>
</feature>
<evidence type="ECO:0000256" key="6">
    <source>
        <dbReference type="ARBA" id="ARBA00023242"/>
    </source>
</evidence>
<evidence type="ECO:0000256" key="4">
    <source>
        <dbReference type="ARBA" id="ARBA00023125"/>
    </source>
</evidence>
<dbReference type="GO" id="GO:0016251">
    <property type="term" value="F:RNA polymerase II general transcription initiation factor activity"/>
    <property type="evidence" value="ECO:0007669"/>
    <property type="project" value="TreeGrafter"/>
</dbReference>
<comment type="similarity">
    <text evidence="2">Belongs to the TFIIF alpha subunit family.</text>
</comment>
<dbReference type="EMBL" id="KQ964466">
    <property type="protein sequence ID" value="KXN71842.1"/>
    <property type="molecule type" value="Genomic_DNA"/>
</dbReference>
<feature type="compositionally biased region" description="Polar residues" evidence="7">
    <location>
        <begin position="412"/>
        <end position="424"/>
    </location>
</feature>
<evidence type="ECO:0000313" key="8">
    <source>
        <dbReference type="EMBL" id="KXN71842.1"/>
    </source>
</evidence>
<feature type="compositionally biased region" description="Acidic residues" evidence="7">
    <location>
        <begin position="368"/>
        <end position="396"/>
    </location>
</feature>
<organism evidence="8 9">
    <name type="scientific">Conidiobolus coronatus (strain ATCC 28846 / CBS 209.66 / NRRL 28638)</name>
    <name type="common">Delacroixia coronata</name>
    <dbReference type="NCBI Taxonomy" id="796925"/>
    <lineage>
        <taxon>Eukaryota</taxon>
        <taxon>Fungi</taxon>
        <taxon>Fungi incertae sedis</taxon>
        <taxon>Zoopagomycota</taxon>
        <taxon>Entomophthoromycotina</taxon>
        <taxon>Entomophthoromycetes</taxon>
        <taxon>Entomophthorales</taxon>
        <taxon>Ancylistaceae</taxon>
        <taxon>Conidiobolus</taxon>
    </lineage>
</organism>
<name>A0A137PA58_CONC2</name>
<feature type="region of interest" description="Disordered" evidence="7">
    <location>
        <begin position="1"/>
        <end position="34"/>
    </location>
</feature>
<feature type="compositionally biased region" description="Basic and acidic residues" evidence="7">
    <location>
        <begin position="1"/>
        <end position="12"/>
    </location>
</feature>
<evidence type="ECO:0000256" key="7">
    <source>
        <dbReference type="SAM" id="MobiDB-lite"/>
    </source>
</evidence>
<feature type="compositionally biased region" description="Basic and acidic residues" evidence="7">
    <location>
        <begin position="470"/>
        <end position="483"/>
    </location>
</feature>
<dbReference type="OrthoDB" id="76676at2759"/>
<feature type="region of interest" description="Disordered" evidence="7">
    <location>
        <begin position="258"/>
        <end position="550"/>
    </location>
</feature>
<keyword evidence="4" id="KW-0238">DNA-binding</keyword>
<dbReference type="PANTHER" id="PTHR13011">
    <property type="entry name" value="TFIIF-ALPHA"/>
    <property type="match status" value="1"/>
</dbReference>
<feature type="compositionally biased region" description="Acidic residues" evidence="7">
    <location>
        <begin position="294"/>
        <end position="316"/>
    </location>
</feature>
<protein>
    <submittedName>
        <fullName evidence="8">Uncharacterized protein</fullName>
    </submittedName>
</protein>
<gene>
    <name evidence="8" type="ORF">CONCODRAFT_5467</name>
</gene>
<dbReference type="SUPFAM" id="SSF50916">
    <property type="entry name" value="Rap30/74 interaction domains"/>
    <property type="match status" value="1"/>
</dbReference>
<dbReference type="GO" id="GO:0005674">
    <property type="term" value="C:transcription factor TFIIF complex"/>
    <property type="evidence" value="ECO:0007669"/>
    <property type="project" value="TreeGrafter"/>
</dbReference>
<dbReference type="Proteomes" id="UP000070444">
    <property type="component" value="Unassembled WGS sequence"/>
</dbReference>
<proteinExistence type="inferred from homology"/>
<keyword evidence="9" id="KW-1185">Reference proteome</keyword>
<dbReference type="InterPro" id="IPR008851">
    <property type="entry name" value="TFIIF-alpha"/>
</dbReference>
<dbReference type="GO" id="GO:0003677">
    <property type="term" value="F:DNA binding"/>
    <property type="evidence" value="ECO:0007669"/>
    <property type="project" value="UniProtKB-KW"/>
</dbReference>
<keyword evidence="3" id="KW-0805">Transcription regulation</keyword>
<keyword evidence="5" id="KW-0804">Transcription</keyword>
<reference evidence="8 9" key="1">
    <citation type="journal article" date="2015" name="Genome Biol. Evol.">
        <title>Phylogenomic analyses indicate that early fungi evolved digesting cell walls of algal ancestors of land plants.</title>
        <authorList>
            <person name="Chang Y."/>
            <person name="Wang S."/>
            <person name="Sekimoto S."/>
            <person name="Aerts A.L."/>
            <person name="Choi C."/>
            <person name="Clum A."/>
            <person name="LaButti K.M."/>
            <person name="Lindquist E.A."/>
            <person name="Yee Ngan C."/>
            <person name="Ohm R.A."/>
            <person name="Salamov A.A."/>
            <person name="Grigoriev I.V."/>
            <person name="Spatafora J.W."/>
            <person name="Berbee M.L."/>
        </authorList>
    </citation>
    <scope>NUCLEOTIDE SEQUENCE [LARGE SCALE GENOMIC DNA]</scope>
    <source>
        <strain evidence="8 9">NRRL 28638</strain>
    </source>
</reference>
<sequence length="628" mass="71082">MSQNNKNEDAKRKAQAKYGVPPPRQKDSYGGIFNLNPRSLPVSVHGVSKRFEPDPNARSLVSARPSHLPKGRFKRLPLYFSGQSRPHHYLRFSRNDVELKKLVPPVTLERKNVTDVAEDDDDSIYKTHNAPNTANIAPIGGGVRNKKMLFKKRTKQIYEQDPEARKTRERESRPWVLSDKDDVNHFESNFLGTEKCKYVVLEPHKDGFSVTPLQFHYRFDKRLPFKPMTAEEIDEFSKQKKNVEMDRWFLRQKDKKKSEQDKLLEEEGGAYKNPGMKLTDSASAKKNMVKGDIDEMDYDEDFQDDDEAIPELGADNEENKETERSIKRSQLQIDDDDEDDQPKKQSKVSKSNKKMKKIAKKASHSQNSEDDLSSEEENIPFLSSDEEEEENEDQEEAAGKKWASKAEELSKQAYNARTNKQPSANGKVGSPGSNHSGPNSPNGPSSRPSSPQSFNQQQTGSPSTGPKSPKSGDKNKLKQRPSDPRNPYAPHRPSPLAQVTHINEVSSHSQSSRHGQSSQSGERAQQASRSGANVASSQQAQAAPGEMPPYAPTGLNKAEVINFLRYFSHDNPCTVKLLFRAFKPHVKNQPKMTQEQISQRTGIILEILNEICKYGENKSFYLKDEFRN</sequence>
<dbReference type="GO" id="GO:0001096">
    <property type="term" value="F:TFIIF-class transcription factor complex binding"/>
    <property type="evidence" value="ECO:0007669"/>
    <property type="project" value="TreeGrafter"/>
</dbReference>
<dbReference type="STRING" id="796925.A0A137PA58"/>